<dbReference type="PANTHER" id="PTHR48027">
    <property type="entry name" value="HETEROGENEOUS NUCLEAR RIBONUCLEOPROTEIN 87F-RELATED"/>
    <property type="match status" value="1"/>
</dbReference>
<dbReference type="EMBL" id="HBFA01037569">
    <property type="protein sequence ID" value="CAD8688764.1"/>
    <property type="molecule type" value="Transcribed_RNA"/>
</dbReference>
<dbReference type="InterPro" id="IPR052462">
    <property type="entry name" value="SLIRP/GR-RBP-like"/>
</dbReference>
<dbReference type="Pfam" id="PF00076">
    <property type="entry name" value="RRM_1"/>
    <property type="match status" value="2"/>
</dbReference>
<evidence type="ECO:0000259" key="3">
    <source>
        <dbReference type="PROSITE" id="PS50102"/>
    </source>
</evidence>
<dbReference type="AlphaFoldDB" id="A0A7S0RVD4"/>
<accession>A0A7S0RVD4</accession>
<sequence>MSTRQQALDALNAVDGKVTMEGAKESLSVKWADLDLQDKKKKRGRDEGAPVDVFNTQLFFGRASKTTDDAAINTLFSQYGRVKEVLVFKEKGTGQSKGCGFVTMGTRGEADAAMAALNGTFTMEGSKEKFSVQWADLDMQHRKKHVGMGGYGAGMMGGAVGAPGVYGGWQYPAVQPYGYGAYGAYDPYGGMQMYAQQQPVQYGYDQAGATGSGAQTCKLYIGGVPHAYTEKELTPILQPHGNIVNLHILYDKATGTHKGAAFCTFSSSAECDQAIAHLHQKVTLPGNSKPIIAKYAGKDRAAGGFVGAGAWAPSYPAVPAYSVDPYAQQLQQQQPQPQQPIAGYDQYQAQQYAAYGQQQQYPQQTWGYM</sequence>
<keyword evidence="1 2" id="KW-0694">RNA-binding</keyword>
<reference evidence="4" key="1">
    <citation type="submission" date="2021-01" db="EMBL/GenBank/DDBJ databases">
        <authorList>
            <person name="Corre E."/>
            <person name="Pelletier E."/>
            <person name="Niang G."/>
            <person name="Scheremetjew M."/>
            <person name="Finn R."/>
            <person name="Kale V."/>
            <person name="Holt S."/>
            <person name="Cochrane G."/>
            <person name="Meng A."/>
            <person name="Brown T."/>
            <person name="Cohen L."/>
        </authorList>
    </citation>
    <scope>NUCLEOTIDE SEQUENCE</scope>
    <source>
        <strain evidence="4">CCMP722</strain>
    </source>
</reference>
<evidence type="ECO:0000256" key="1">
    <source>
        <dbReference type="ARBA" id="ARBA00022884"/>
    </source>
</evidence>
<dbReference type="Gene3D" id="3.30.70.330">
    <property type="match status" value="2"/>
</dbReference>
<gene>
    <name evidence="4" type="ORF">POBO1169_LOCUS18792</name>
</gene>
<dbReference type="PROSITE" id="PS50102">
    <property type="entry name" value="RRM"/>
    <property type="match status" value="2"/>
</dbReference>
<protein>
    <recommendedName>
        <fullName evidence="3">RRM domain-containing protein</fullName>
    </recommendedName>
</protein>
<dbReference type="InterPro" id="IPR000504">
    <property type="entry name" value="RRM_dom"/>
</dbReference>
<dbReference type="SUPFAM" id="SSF54928">
    <property type="entry name" value="RNA-binding domain, RBD"/>
    <property type="match status" value="2"/>
</dbReference>
<proteinExistence type="predicted"/>
<evidence type="ECO:0000313" key="4">
    <source>
        <dbReference type="EMBL" id="CAD8688764.1"/>
    </source>
</evidence>
<evidence type="ECO:0000256" key="2">
    <source>
        <dbReference type="PROSITE-ProRule" id="PRU00176"/>
    </source>
</evidence>
<dbReference type="SMART" id="SM00360">
    <property type="entry name" value="RRM"/>
    <property type="match status" value="2"/>
</dbReference>
<name>A0A7S0RVD4_9CHLO</name>
<dbReference type="InterPro" id="IPR012677">
    <property type="entry name" value="Nucleotide-bd_a/b_plait_sf"/>
</dbReference>
<dbReference type="GO" id="GO:0003723">
    <property type="term" value="F:RNA binding"/>
    <property type="evidence" value="ECO:0007669"/>
    <property type="project" value="UniProtKB-UniRule"/>
</dbReference>
<feature type="domain" description="RRM" evidence="3">
    <location>
        <begin position="56"/>
        <end position="137"/>
    </location>
</feature>
<organism evidence="4">
    <name type="scientific">Pyramimonas obovata</name>
    <dbReference type="NCBI Taxonomy" id="1411642"/>
    <lineage>
        <taxon>Eukaryota</taxon>
        <taxon>Viridiplantae</taxon>
        <taxon>Chlorophyta</taxon>
        <taxon>Pyramimonadophyceae</taxon>
        <taxon>Pyramimonadales</taxon>
        <taxon>Pyramimonadaceae</taxon>
        <taxon>Pyramimonas</taxon>
        <taxon>Pyramimonas incertae sedis</taxon>
    </lineage>
</organism>
<dbReference type="InterPro" id="IPR035979">
    <property type="entry name" value="RBD_domain_sf"/>
</dbReference>
<feature type="domain" description="RRM" evidence="3">
    <location>
        <begin position="217"/>
        <end position="298"/>
    </location>
</feature>